<dbReference type="CDD" id="cd06225">
    <property type="entry name" value="HAMP"/>
    <property type="match status" value="1"/>
</dbReference>
<dbReference type="GO" id="GO:0005886">
    <property type="term" value="C:plasma membrane"/>
    <property type="evidence" value="ECO:0007669"/>
    <property type="project" value="TreeGrafter"/>
</dbReference>
<evidence type="ECO:0000256" key="5">
    <source>
        <dbReference type="PROSITE-ProRule" id="PRU00284"/>
    </source>
</evidence>
<evidence type="ECO:0000256" key="6">
    <source>
        <dbReference type="SAM" id="MobiDB-lite"/>
    </source>
</evidence>
<keyword evidence="2" id="KW-0488">Methylation</keyword>
<evidence type="ECO:0000259" key="9">
    <source>
        <dbReference type="PROSITE" id="PS50112"/>
    </source>
</evidence>
<dbReference type="NCBIfam" id="TIGR00229">
    <property type="entry name" value="sensory_box"/>
    <property type="match status" value="1"/>
</dbReference>
<protein>
    <submittedName>
        <fullName evidence="11">PAS domain S-box protein</fullName>
    </submittedName>
</protein>
<dbReference type="InterPro" id="IPR004089">
    <property type="entry name" value="MCPsignal_dom"/>
</dbReference>
<evidence type="ECO:0000259" key="8">
    <source>
        <dbReference type="PROSITE" id="PS50111"/>
    </source>
</evidence>
<dbReference type="PROSITE" id="PS50112">
    <property type="entry name" value="PAS"/>
    <property type="match status" value="1"/>
</dbReference>
<dbReference type="SMART" id="SM00086">
    <property type="entry name" value="PAC"/>
    <property type="match status" value="1"/>
</dbReference>
<keyword evidence="3 5" id="KW-0807">Transducer</keyword>
<feature type="transmembrane region" description="Helical" evidence="7">
    <location>
        <begin position="219"/>
        <end position="236"/>
    </location>
</feature>
<dbReference type="InterPro" id="IPR051310">
    <property type="entry name" value="MCP_chemotaxis"/>
</dbReference>
<dbReference type="CDD" id="cd11386">
    <property type="entry name" value="MCP_signal"/>
    <property type="match status" value="1"/>
</dbReference>
<dbReference type="InterPro" id="IPR003660">
    <property type="entry name" value="HAMP_dom"/>
</dbReference>
<evidence type="ECO:0000256" key="7">
    <source>
        <dbReference type="SAM" id="Phobius"/>
    </source>
</evidence>
<dbReference type="InterPro" id="IPR004090">
    <property type="entry name" value="Chemotax_Me-accpt_rcpt"/>
</dbReference>
<dbReference type="Pfam" id="PF08447">
    <property type="entry name" value="PAS_3"/>
    <property type="match status" value="1"/>
</dbReference>
<dbReference type="Proteomes" id="UP000613768">
    <property type="component" value="Unassembled WGS sequence"/>
</dbReference>
<dbReference type="SMART" id="SM00091">
    <property type="entry name" value="PAS"/>
    <property type="match status" value="2"/>
</dbReference>
<dbReference type="EMBL" id="JACYTR010000028">
    <property type="protein sequence ID" value="MBD8526683.1"/>
    <property type="molecule type" value="Genomic_DNA"/>
</dbReference>
<feature type="compositionally biased region" description="Polar residues" evidence="6">
    <location>
        <begin position="17"/>
        <end position="27"/>
    </location>
</feature>
<dbReference type="InterPro" id="IPR000014">
    <property type="entry name" value="PAS"/>
</dbReference>
<name>A0AAW3ZKM4_9GAMM</name>
<feature type="domain" description="HAMP" evidence="10">
    <location>
        <begin position="237"/>
        <end position="289"/>
    </location>
</feature>
<comment type="caution">
    <text evidence="11">The sequence shown here is derived from an EMBL/GenBank/DDBJ whole genome shotgun (WGS) entry which is preliminary data.</text>
</comment>
<evidence type="ECO:0000256" key="2">
    <source>
        <dbReference type="ARBA" id="ARBA00022481"/>
    </source>
</evidence>
<dbReference type="InterPro" id="IPR035965">
    <property type="entry name" value="PAS-like_dom_sf"/>
</dbReference>
<feature type="region of interest" description="Disordered" evidence="6">
    <location>
        <begin position="1"/>
        <end position="28"/>
    </location>
</feature>
<organism evidence="11 12">
    <name type="scientific">Pseudomarimonas arenosa</name>
    <dbReference type="NCBI Taxonomy" id="2774145"/>
    <lineage>
        <taxon>Bacteria</taxon>
        <taxon>Pseudomonadati</taxon>
        <taxon>Pseudomonadota</taxon>
        <taxon>Gammaproteobacteria</taxon>
        <taxon>Lysobacterales</taxon>
        <taxon>Lysobacteraceae</taxon>
        <taxon>Pseudomarimonas</taxon>
    </lineage>
</organism>
<feature type="transmembrane region" description="Helical" evidence="7">
    <location>
        <begin position="186"/>
        <end position="207"/>
    </location>
</feature>
<feature type="domain" description="PAS" evidence="9">
    <location>
        <begin position="45"/>
        <end position="96"/>
    </location>
</feature>
<dbReference type="FunFam" id="1.10.287.950:FF:000001">
    <property type="entry name" value="Methyl-accepting chemotaxis sensory transducer"/>
    <property type="match status" value="1"/>
</dbReference>
<evidence type="ECO:0000313" key="12">
    <source>
        <dbReference type="Proteomes" id="UP000613768"/>
    </source>
</evidence>
<dbReference type="GO" id="GO:0004888">
    <property type="term" value="F:transmembrane signaling receptor activity"/>
    <property type="evidence" value="ECO:0007669"/>
    <property type="project" value="InterPro"/>
</dbReference>
<keyword evidence="7" id="KW-0472">Membrane</keyword>
<comment type="similarity">
    <text evidence="4">Belongs to the methyl-accepting chemotaxis (MCP) protein family.</text>
</comment>
<keyword evidence="7" id="KW-1133">Transmembrane helix</keyword>
<dbReference type="Pfam" id="PF00672">
    <property type="entry name" value="HAMP"/>
    <property type="match status" value="1"/>
</dbReference>
<dbReference type="AlphaFoldDB" id="A0AAW3ZKM4"/>
<dbReference type="InterPro" id="IPR001610">
    <property type="entry name" value="PAC"/>
</dbReference>
<dbReference type="PRINTS" id="PR00260">
    <property type="entry name" value="CHEMTRNSDUCR"/>
</dbReference>
<dbReference type="CDD" id="cd00130">
    <property type="entry name" value="PAS"/>
    <property type="match status" value="1"/>
</dbReference>
<dbReference type="SMART" id="SM00304">
    <property type="entry name" value="HAMP"/>
    <property type="match status" value="2"/>
</dbReference>
<evidence type="ECO:0000256" key="3">
    <source>
        <dbReference type="ARBA" id="ARBA00023224"/>
    </source>
</evidence>
<dbReference type="Gene3D" id="1.10.287.950">
    <property type="entry name" value="Methyl-accepting chemotaxis protein"/>
    <property type="match status" value="1"/>
</dbReference>
<dbReference type="PROSITE" id="PS50111">
    <property type="entry name" value="CHEMOTAXIS_TRANSDUC_2"/>
    <property type="match status" value="1"/>
</dbReference>
<evidence type="ECO:0000259" key="10">
    <source>
        <dbReference type="PROSITE" id="PS50885"/>
    </source>
</evidence>
<dbReference type="Pfam" id="PF18947">
    <property type="entry name" value="HAMP_2"/>
    <property type="match status" value="1"/>
</dbReference>
<gene>
    <name evidence="11" type="ORF">IFO71_13145</name>
</gene>
<dbReference type="Pfam" id="PF13188">
    <property type="entry name" value="PAS_8"/>
    <property type="match status" value="1"/>
</dbReference>
<keyword evidence="12" id="KW-1185">Reference proteome</keyword>
<proteinExistence type="inferred from homology"/>
<dbReference type="Gene3D" id="3.30.450.20">
    <property type="entry name" value="PAS domain"/>
    <property type="match status" value="2"/>
</dbReference>
<reference evidence="11 12" key="1">
    <citation type="submission" date="2020-09" db="EMBL/GenBank/DDBJ databases">
        <title>Pseudoxanthomonas sp. CAU 1598 isolated from sand of Yaerae Beach.</title>
        <authorList>
            <person name="Kim W."/>
        </authorList>
    </citation>
    <scope>NUCLEOTIDE SEQUENCE [LARGE SCALE GENOMIC DNA]</scope>
    <source>
        <strain evidence="11 12">CAU 1598</strain>
    </source>
</reference>
<dbReference type="Pfam" id="PF00015">
    <property type="entry name" value="MCPsignal"/>
    <property type="match status" value="1"/>
</dbReference>
<evidence type="ECO:0000256" key="4">
    <source>
        <dbReference type="ARBA" id="ARBA00029447"/>
    </source>
</evidence>
<keyword evidence="7" id="KW-0812">Transmembrane</keyword>
<accession>A0AAW3ZKM4</accession>
<dbReference type="SMART" id="SM00283">
    <property type="entry name" value="MA"/>
    <property type="match status" value="1"/>
</dbReference>
<comment type="subcellular location">
    <subcellularLocation>
        <location evidence="1">Membrane</location>
    </subcellularLocation>
</comment>
<dbReference type="GO" id="GO:0007165">
    <property type="term" value="P:signal transduction"/>
    <property type="evidence" value="ECO:0007669"/>
    <property type="project" value="UniProtKB-KW"/>
</dbReference>
<evidence type="ECO:0000313" key="11">
    <source>
        <dbReference type="EMBL" id="MBD8526683.1"/>
    </source>
</evidence>
<dbReference type="Gene3D" id="6.10.340.10">
    <property type="match status" value="1"/>
</dbReference>
<dbReference type="SUPFAM" id="SSF55785">
    <property type="entry name" value="PYP-like sensor domain (PAS domain)"/>
    <property type="match status" value="1"/>
</dbReference>
<feature type="domain" description="Methyl-accepting transducer" evidence="8">
    <location>
        <begin position="515"/>
        <end position="744"/>
    </location>
</feature>
<dbReference type="PANTHER" id="PTHR43531:SF14">
    <property type="entry name" value="METHYL-ACCEPTING CHEMOTAXIS PROTEIN I-RELATED"/>
    <property type="match status" value="1"/>
</dbReference>
<dbReference type="PANTHER" id="PTHR43531">
    <property type="entry name" value="PROTEIN ICFG"/>
    <property type="match status" value="1"/>
</dbReference>
<sequence length="761" mass="82327">MTGNFRAAAAVSEATPPKTQHPSSRTVTGHEVELEQGRSIASTTDTRGIITDVNDYMVEISGYRRDELIGRPHNIVRHPDMPPAAFTDLWRSLKQGLPWVGVVKNRCKNGDHYWVLAHVTPVFDTAGKVTGYMSVRRRPSRDLIDNAERDFAAVRAGRLRGARMVNGQMQKPSLSARWNPLWRLNLATRLFLLAMFGVGYAALLLLLPAESEAGAGLRLAFWPMAGFAAYSAWWLARDVSGRLQGAFDGFEAMAQSNFDYPVDVARGDEVGRVLRGLKSTQIRLGHQLEKSEREAAASSRVRRALEVASANVMVADHEFRVVFVNQSLAALLKRHEQRIAESIPQFSADTLVGMSIDRFHKDPGARRSQLMQLNSTHRARLEINGLTFDLSVTPVLAESHTVGYVTEWADRTEELAIEREVEQVVSAASEGRLDQRITEHNKGGHNLVVASGINQVLGAFSGSLASLTRVLQALAEGDLTRRVEERFSGAFAEMAEHANQTVDRLAQIVGQIQSAVSVIDSAASEISSGNADLSERSEQQAANLEETASSVEQLTATVQQNAANARSGRQVAESVSDIAQRGGDTVRQAVNTMRDITAASKQIEDIISVMDGIAFQTNILALNAAVEAARAGEQGRGFAVVASEVRALAQRSATSAKEIKQLIADSVQAVEKGALQVNEAGETIGRLVAEVGQVSTLMSEISAASDEQASGIGQVSNTINHLDSTTQQNAALVEQASAAARALSEEASKLGEAVSVFRLRR</sequence>
<evidence type="ECO:0000256" key="1">
    <source>
        <dbReference type="ARBA" id="ARBA00004370"/>
    </source>
</evidence>
<dbReference type="SUPFAM" id="SSF58104">
    <property type="entry name" value="Methyl-accepting chemotaxis protein (MCP) signaling domain"/>
    <property type="match status" value="1"/>
</dbReference>
<dbReference type="InterPro" id="IPR013655">
    <property type="entry name" value="PAS_fold_3"/>
</dbReference>
<feature type="domain" description="HAMP" evidence="10">
    <location>
        <begin position="458"/>
        <end position="510"/>
    </location>
</feature>
<dbReference type="PROSITE" id="PS50885">
    <property type="entry name" value="HAMP"/>
    <property type="match status" value="2"/>
</dbReference>
<dbReference type="GO" id="GO:0006935">
    <property type="term" value="P:chemotaxis"/>
    <property type="evidence" value="ECO:0007669"/>
    <property type="project" value="InterPro"/>
</dbReference>